<proteinExistence type="predicted"/>
<dbReference type="KEGG" id="mgod:E7746_02115"/>
<gene>
    <name evidence="1" type="ORF">E7746_02115</name>
</gene>
<reference evidence="1 2" key="1">
    <citation type="submission" date="2019-02" db="EMBL/GenBank/DDBJ databases">
        <title>Isolation and identification of novel species under the genus Muribaculum.</title>
        <authorList>
            <person name="Miyake S."/>
            <person name="Ding Y."/>
            <person name="Low A."/>
            <person name="Soh M."/>
            <person name="Seedorf H."/>
        </authorList>
    </citation>
    <scope>NUCLEOTIDE SEQUENCE [LARGE SCALE GENOMIC DNA]</scope>
    <source>
        <strain evidence="1 2">TLL-A4</strain>
    </source>
</reference>
<sequence>MNRLMTPRLEEAFKGFPLYSQDGKGKDAVCVAIFAIGNAWWFVLEGSKEGDDTIMFCIVVGLAEDEYGYVSLNELAGIEIDCREHGYGILQVTEVPYFKPRPIGEIADKRLQSFLSRLHDRPDE</sequence>
<dbReference type="OrthoDB" id="1070337at2"/>
<evidence type="ECO:0000313" key="1">
    <source>
        <dbReference type="EMBL" id="QCD34755.1"/>
    </source>
</evidence>
<protein>
    <recommendedName>
        <fullName evidence="3">DUF2958 domain-containing protein</fullName>
    </recommendedName>
</protein>
<keyword evidence="2" id="KW-1185">Reference proteome</keyword>
<dbReference type="AlphaFoldDB" id="A0A4P7VM36"/>
<evidence type="ECO:0000313" key="2">
    <source>
        <dbReference type="Proteomes" id="UP000297031"/>
    </source>
</evidence>
<organism evidence="1 2">
    <name type="scientific">Muribaculum gordoncarteri</name>
    <dbReference type="NCBI Taxonomy" id="2530390"/>
    <lineage>
        <taxon>Bacteria</taxon>
        <taxon>Pseudomonadati</taxon>
        <taxon>Bacteroidota</taxon>
        <taxon>Bacteroidia</taxon>
        <taxon>Bacteroidales</taxon>
        <taxon>Muribaculaceae</taxon>
        <taxon>Muribaculum</taxon>
    </lineage>
</organism>
<dbReference type="EMBL" id="CP039393">
    <property type="protein sequence ID" value="QCD34755.1"/>
    <property type="molecule type" value="Genomic_DNA"/>
</dbReference>
<dbReference type="Proteomes" id="UP000297031">
    <property type="component" value="Chromosome"/>
</dbReference>
<accession>A0A4P7VM36</accession>
<evidence type="ECO:0008006" key="3">
    <source>
        <dbReference type="Google" id="ProtNLM"/>
    </source>
</evidence>
<name>A0A4P7VM36_9BACT</name>